<accession>B4LPQ4</accession>
<dbReference type="GO" id="GO:0005956">
    <property type="term" value="C:protein kinase CK2 complex"/>
    <property type="evidence" value="ECO:0007669"/>
    <property type="project" value="UniProtKB-UniRule"/>
</dbReference>
<dbReference type="KEGG" id="dvi:6626728"/>
<organism evidence="4 5">
    <name type="scientific">Drosophila virilis</name>
    <name type="common">Fruit fly</name>
    <dbReference type="NCBI Taxonomy" id="7244"/>
    <lineage>
        <taxon>Eukaryota</taxon>
        <taxon>Metazoa</taxon>
        <taxon>Ecdysozoa</taxon>
        <taxon>Arthropoda</taxon>
        <taxon>Hexapoda</taxon>
        <taxon>Insecta</taxon>
        <taxon>Pterygota</taxon>
        <taxon>Neoptera</taxon>
        <taxon>Endopterygota</taxon>
        <taxon>Diptera</taxon>
        <taxon>Brachycera</taxon>
        <taxon>Muscomorpha</taxon>
        <taxon>Ephydroidea</taxon>
        <taxon>Drosophilidae</taxon>
        <taxon>Drosophila</taxon>
    </lineage>
</organism>
<dbReference type="InterPro" id="IPR016149">
    <property type="entry name" value="Casein_kin_II_reg-sub_N"/>
</dbReference>
<evidence type="ECO:0000256" key="1">
    <source>
        <dbReference type="ARBA" id="ARBA00006941"/>
    </source>
</evidence>
<comment type="subunit">
    <text evidence="2">Tetramer of two alpha and two beta subunits.</text>
</comment>
<feature type="compositionally biased region" description="Low complexity" evidence="3">
    <location>
        <begin position="205"/>
        <end position="225"/>
    </location>
</feature>
<dbReference type="InterPro" id="IPR035991">
    <property type="entry name" value="Casein_kinase_II_beta-like"/>
</dbReference>
<dbReference type="eggNOG" id="KOG3092">
    <property type="taxonomic scope" value="Eukaryota"/>
</dbReference>
<dbReference type="GO" id="GO:0019887">
    <property type="term" value="F:protein kinase regulator activity"/>
    <property type="evidence" value="ECO:0007669"/>
    <property type="project" value="InterPro"/>
</dbReference>
<dbReference type="SUPFAM" id="SSF57798">
    <property type="entry name" value="Casein kinase II beta subunit"/>
    <property type="match status" value="1"/>
</dbReference>
<evidence type="ECO:0000256" key="2">
    <source>
        <dbReference type="RuleBase" id="RU361268"/>
    </source>
</evidence>
<dbReference type="EMBL" id="CH940648">
    <property type="protein sequence ID" value="EDW60292.2"/>
    <property type="molecule type" value="Genomic_DNA"/>
</dbReference>
<dbReference type="Proteomes" id="UP000008792">
    <property type="component" value="Unassembled WGS sequence"/>
</dbReference>
<evidence type="ECO:0000313" key="4">
    <source>
        <dbReference type="EMBL" id="EDW60292.2"/>
    </source>
</evidence>
<evidence type="ECO:0000313" key="5">
    <source>
        <dbReference type="Proteomes" id="UP000008792"/>
    </source>
</evidence>
<comment type="similarity">
    <text evidence="1 2">Belongs to the casein kinase 2 subunit beta family.</text>
</comment>
<sequence>MSHKCNSSHSIMPDGTWIGWFVNLQVNAFLCRVPFEFVQDRFNLTGLEMLVPSFHQTLDAILDTEFDTDYGFNPMDTDPELTAQLYGLIHARYIITARGIDDMCQKYQRGEFGICPRIFCNGQLVLPVGLSDRFGESHVKVYCPRCRDVYQPHARCALLDGAMFGSSFPHMFFMQLPQLLPEPPVEKYTPRIYGFQLHKSALSAPKSQSSGSNSPNNKNSPGQSKVSHCANVSLEVSPTSRPPMRRFNFTLN</sequence>
<dbReference type="PANTHER" id="PTHR11740">
    <property type="entry name" value="CASEIN KINASE II SUBUNIT BETA"/>
    <property type="match status" value="1"/>
</dbReference>
<dbReference type="FunCoup" id="B4LPQ4">
    <property type="interactions" value="149"/>
</dbReference>
<dbReference type="GO" id="GO:0005737">
    <property type="term" value="C:cytoplasm"/>
    <property type="evidence" value="ECO:0007669"/>
    <property type="project" value="TreeGrafter"/>
</dbReference>
<dbReference type="PRINTS" id="PR00472">
    <property type="entry name" value="CASNKINASEII"/>
</dbReference>
<dbReference type="HOGENOM" id="CLU_034027_3_3_1"/>
<evidence type="ECO:0000256" key="3">
    <source>
        <dbReference type="SAM" id="MobiDB-lite"/>
    </source>
</evidence>
<dbReference type="PROSITE" id="PS01101">
    <property type="entry name" value="CK2_BETA"/>
    <property type="match status" value="1"/>
</dbReference>
<dbReference type="Pfam" id="PF01214">
    <property type="entry name" value="CK_II_beta"/>
    <property type="match status" value="1"/>
</dbReference>
<dbReference type="PANTHER" id="PTHR11740:SF0">
    <property type="entry name" value="CASEIN KINASE II SUBUNIT BETA"/>
    <property type="match status" value="1"/>
</dbReference>
<dbReference type="AlphaFoldDB" id="B4LPQ4"/>
<name>B4LPQ4_DROVI</name>
<dbReference type="InterPro" id="IPR000704">
    <property type="entry name" value="Casein_kinase_II_reg-sub"/>
</dbReference>
<protein>
    <recommendedName>
        <fullName evidence="2">Casein kinase II subunit beta</fullName>
        <shortName evidence="2">CK II beta</shortName>
    </recommendedName>
</protein>
<feature type="region of interest" description="Disordered" evidence="3">
    <location>
        <begin position="204"/>
        <end position="227"/>
    </location>
</feature>
<dbReference type="SMART" id="SM01085">
    <property type="entry name" value="CK_II_beta"/>
    <property type="match status" value="1"/>
</dbReference>
<dbReference type="FunFam" id="1.10.1820.10:FF:000005">
    <property type="entry name" value="Casein kinase II subunit beta"/>
    <property type="match status" value="1"/>
</dbReference>
<dbReference type="Gene3D" id="2.20.25.20">
    <property type="match status" value="1"/>
</dbReference>
<reference evidence="4 5" key="1">
    <citation type="journal article" date="2007" name="Nature">
        <title>Evolution of genes and genomes on the Drosophila phylogeny.</title>
        <authorList>
            <consortium name="Drosophila 12 Genomes Consortium"/>
            <person name="Clark A.G."/>
            <person name="Eisen M.B."/>
            <person name="Smith D.R."/>
            <person name="Bergman C.M."/>
            <person name="Oliver B."/>
            <person name="Markow T.A."/>
            <person name="Kaufman T.C."/>
            <person name="Kellis M."/>
            <person name="Gelbart W."/>
            <person name="Iyer V.N."/>
            <person name="Pollard D.A."/>
            <person name="Sackton T.B."/>
            <person name="Larracuente A.M."/>
            <person name="Singh N.D."/>
            <person name="Abad J.P."/>
            <person name="Abt D.N."/>
            <person name="Adryan B."/>
            <person name="Aguade M."/>
            <person name="Akashi H."/>
            <person name="Anderson W.W."/>
            <person name="Aquadro C.F."/>
            <person name="Ardell D.H."/>
            <person name="Arguello R."/>
            <person name="Artieri C.G."/>
            <person name="Barbash D.A."/>
            <person name="Barker D."/>
            <person name="Barsanti P."/>
            <person name="Batterham P."/>
            <person name="Batzoglou S."/>
            <person name="Begun D."/>
            <person name="Bhutkar A."/>
            <person name="Blanco E."/>
            <person name="Bosak S.A."/>
            <person name="Bradley R.K."/>
            <person name="Brand A.D."/>
            <person name="Brent M.R."/>
            <person name="Brooks A.N."/>
            <person name="Brown R.H."/>
            <person name="Butlin R.K."/>
            <person name="Caggese C."/>
            <person name="Calvi B.R."/>
            <person name="Bernardo de Carvalho A."/>
            <person name="Caspi A."/>
            <person name="Castrezana S."/>
            <person name="Celniker S.E."/>
            <person name="Chang J.L."/>
            <person name="Chapple C."/>
            <person name="Chatterji S."/>
            <person name="Chinwalla A."/>
            <person name="Civetta A."/>
            <person name="Clifton S.W."/>
            <person name="Comeron J.M."/>
            <person name="Costello J.C."/>
            <person name="Coyne J.A."/>
            <person name="Daub J."/>
            <person name="David R.G."/>
            <person name="Delcher A.L."/>
            <person name="Delehaunty K."/>
            <person name="Do C.B."/>
            <person name="Ebling H."/>
            <person name="Edwards K."/>
            <person name="Eickbush T."/>
            <person name="Evans J.D."/>
            <person name="Filipski A."/>
            <person name="Findeiss S."/>
            <person name="Freyhult E."/>
            <person name="Fulton L."/>
            <person name="Fulton R."/>
            <person name="Garcia A.C."/>
            <person name="Gardiner A."/>
            <person name="Garfield D.A."/>
            <person name="Garvin B.E."/>
            <person name="Gibson G."/>
            <person name="Gilbert D."/>
            <person name="Gnerre S."/>
            <person name="Godfrey J."/>
            <person name="Good R."/>
            <person name="Gotea V."/>
            <person name="Gravely B."/>
            <person name="Greenberg A.J."/>
            <person name="Griffiths-Jones S."/>
            <person name="Gross S."/>
            <person name="Guigo R."/>
            <person name="Gustafson E.A."/>
            <person name="Haerty W."/>
            <person name="Hahn M.W."/>
            <person name="Halligan D.L."/>
            <person name="Halpern A.L."/>
            <person name="Halter G.M."/>
            <person name="Han M.V."/>
            <person name="Heger A."/>
            <person name="Hillier L."/>
            <person name="Hinrichs A.S."/>
            <person name="Holmes I."/>
            <person name="Hoskins R.A."/>
            <person name="Hubisz M.J."/>
            <person name="Hultmark D."/>
            <person name="Huntley M.A."/>
            <person name="Jaffe D.B."/>
            <person name="Jagadeeshan S."/>
            <person name="Jeck W.R."/>
            <person name="Johnson J."/>
            <person name="Jones C.D."/>
            <person name="Jordan W.C."/>
            <person name="Karpen G.H."/>
            <person name="Kataoka E."/>
            <person name="Keightley P.D."/>
            <person name="Kheradpour P."/>
            <person name="Kirkness E.F."/>
            <person name="Koerich L.B."/>
            <person name="Kristiansen K."/>
            <person name="Kudrna D."/>
            <person name="Kulathinal R.J."/>
            <person name="Kumar S."/>
            <person name="Kwok R."/>
            <person name="Lander E."/>
            <person name="Langley C.H."/>
            <person name="Lapoint R."/>
            <person name="Lazzaro B.P."/>
            <person name="Lee S.J."/>
            <person name="Levesque L."/>
            <person name="Li R."/>
            <person name="Lin C.F."/>
            <person name="Lin M.F."/>
            <person name="Lindblad-Toh K."/>
            <person name="Llopart A."/>
            <person name="Long M."/>
            <person name="Low L."/>
            <person name="Lozovsky E."/>
            <person name="Lu J."/>
            <person name="Luo M."/>
            <person name="Machado C.A."/>
            <person name="Makalowski W."/>
            <person name="Marzo M."/>
            <person name="Matsuda M."/>
            <person name="Matzkin L."/>
            <person name="McAllister B."/>
            <person name="McBride C.S."/>
            <person name="McKernan B."/>
            <person name="McKernan K."/>
            <person name="Mendez-Lago M."/>
            <person name="Minx P."/>
            <person name="Mollenhauer M.U."/>
            <person name="Montooth K."/>
            <person name="Mount S.M."/>
            <person name="Mu X."/>
            <person name="Myers E."/>
            <person name="Negre B."/>
            <person name="Newfeld S."/>
            <person name="Nielsen R."/>
            <person name="Noor M.A."/>
            <person name="O'Grady P."/>
            <person name="Pachter L."/>
            <person name="Papaceit M."/>
            <person name="Parisi M.J."/>
            <person name="Parisi M."/>
            <person name="Parts L."/>
            <person name="Pedersen J.S."/>
            <person name="Pesole G."/>
            <person name="Phillippy A.M."/>
            <person name="Ponting C.P."/>
            <person name="Pop M."/>
            <person name="Porcelli D."/>
            <person name="Powell J.R."/>
            <person name="Prohaska S."/>
            <person name="Pruitt K."/>
            <person name="Puig M."/>
            <person name="Quesneville H."/>
            <person name="Ram K.R."/>
            <person name="Rand D."/>
            <person name="Rasmussen M.D."/>
            <person name="Reed L.K."/>
            <person name="Reenan R."/>
            <person name="Reily A."/>
            <person name="Remington K.A."/>
            <person name="Rieger T.T."/>
            <person name="Ritchie M.G."/>
            <person name="Robin C."/>
            <person name="Rogers Y.H."/>
            <person name="Rohde C."/>
            <person name="Rozas J."/>
            <person name="Rubenfield M.J."/>
            <person name="Ruiz A."/>
            <person name="Russo S."/>
            <person name="Salzberg S.L."/>
            <person name="Sanchez-Gracia A."/>
            <person name="Saranga D.J."/>
            <person name="Sato H."/>
            <person name="Schaeffer S.W."/>
            <person name="Schatz M.C."/>
            <person name="Schlenke T."/>
            <person name="Schwartz R."/>
            <person name="Segarra C."/>
            <person name="Singh R.S."/>
            <person name="Sirot L."/>
            <person name="Sirota M."/>
            <person name="Sisneros N.B."/>
            <person name="Smith C.D."/>
            <person name="Smith T.F."/>
            <person name="Spieth J."/>
            <person name="Stage D.E."/>
            <person name="Stark A."/>
            <person name="Stephan W."/>
            <person name="Strausberg R.L."/>
            <person name="Strempel S."/>
            <person name="Sturgill D."/>
            <person name="Sutton G."/>
            <person name="Sutton G.G."/>
            <person name="Tao W."/>
            <person name="Teichmann S."/>
            <person name="Tobari Y.N."/>
            <person name="Tomimura Y."/>
            <person name="Tsolas J.M."/>
            <person name="Valente V.L."/>
            <person name="Venter E."/>
            <person name="Venter J.C."/>
            <person name="Vicario S."/>
            <person name="Vieira F.G."/>
            <person name="Vilella A.J."/>
            <person name="Villasante A."/>
            <person name="Walenz B."/>
            <person name="Wang J."/>
            <person name="Wasserman M."/>
            <person name="Watts T."/>
            <person name="Wilson D."/>
            <person name="Wilson R.K."/>
            <person name="Wing R.A."/>
            <person name="Wolfner M.F."/>
            <person name="Wong A."/>
            <person name="Wong G.K."/>
            <person name="Wu C.I."/>
            <person name="Wu G."/>
            <person name="Yamamoto D."/>
            <person name="Yang H.P."/>
            <person name="Yang S.P."/>
            <person name="Yorke J.A."/>
            <person name="Yoshida K."/>
            <person name="Zdobnov E."/>
            <person name="Zhang P."/>
            <person name="Zhang Y."/>
            <person name="Zimin A.V."/>
            <person name="Baldwin J."/>
            <person name="Abdouelleil A."/>
            <person name="Abdulkadir J."/>
            <person name="Abebe A."/>
            <person name="Abera B."/>
            <person name="Abreu J."/>
            <person name="Acer S.C."/>
            <person name="Aftuck L."/>
            <person name="Alexander A."/>
            <person name="An P."/>
            <person name="Anderson E."/>
            <person name="Anderson S."/>
            <person name="Arachi H."/>
            <person name="Azer M."/>
            <person name="Bachantsang P."/>
            <person name="Barry A."/>
            <person name="Bayul T."/>
            <person name="Berlin A."/>
            <person name="Bessette D."/>
            <person name="Bloom T."/>
            <person name="Blye J."/>
            <person name="Boguslavskiy L."/>
            <person name="Bonnet C."/>
            <person name="Boukhgalter B."/>
            <person name="Bourzgui I."/>
            <person name="Brown A."/>
            <person name="Cahill P."/>
            <person name="Channer S."/>
            <person name="Cheshatsang Y."/>
            <person name="Chuda L."/>
            <person name="Citroen M."/>
            <person name="Collymore A."/>
            <person name="Cooke P."/>
            <person name="Costello M."/>
            <person name="D'Aco K."/>
            <person name="Daza R."/>
            <person name="De Haan G."/>
            <person name="DeGray S."/>
            <person name="DeMaso C."/>
            <person name="Dhargay N."/>
            <person name="Dooley K."/>
            <person name="Dooley E."/>
            <person name="Doricent M."/>
            <person name="Dorje P."/>
            <person name="Dorjee K."/>
            <person name="Dupes A."/>
            <person name="Elong R."/>
            <person name="Falk J."/>
            <person name="Farina A."/>
            <person name="Faro S."/>
            <person name="Ferguson D."/>
            <person name="Fisher S."/>
            <person name="Foley C.D."/>
            <person name="Franke A."/>
            <person name="Friedrich D."/>
            <person name="Gadbois L."/>
            <person name="Gearin G."/>
            <person name="Gearin C.R."/>
            <person name="Giannoukos G."/>
            <person name="Goode T."/>
            <person name="Graham J."/>
            <person name="Grandbois E."/>
            <person name="Grewal S."/>
            <person name="Gyaltsen K."/>
            <person name="Hafez N."/>
            <person name="Hagos B."/>
            <person name="Hall J."/>
            <person name="Henson C."/>
            <person name="Hollinger A."/>
            <person name="Honan T."/>
            <person name="Huard M.D."/>
            <person name="Hughes L."/>
            <person name="Hurhula B."/>
            <person name="Husby M.E."/>
            <person name="Kamat A."/>
            <person name="Kanga B."/>
            <person name="Kashin S."/>
            <person name="Khazanovich D."/>
            <person name="Kisner P."/>
            <person name="Lance K."/>
            <person name="Lara M."/>
            <person name="Lee W."/>
            <person name="Lennon N."/>
            <person name="Letendre F."/>
            <person name="LeVine R."/>
            <person name="Lipovsky A."/>
            <person name="Liu X."/>
            <person name="Liu J."/>
            <person name="Liu S."/>
            <person name="Lokyitsang T."/>
            <person name="Lokyitsang Y."/>
            <person name="Lubonja R."/>
            <person name="Lui A."/>
            <person name="MacDonald P."/>
            <person name="Magnisalis V."/>
            <person name="Maru K."/>
            <person name="Matthews C."/>
            <person name="McCusker W."/>
            <person name="McDonough S."/>
            <person name="Mehta T."/>
            <person name="Meldrim J."/>
            <person name="Meneus L."/>
            <person name="Mihai O."/>
            <person name="Mihalev A."/>
            <person name="Mihova T."/>
            <person name="Mittelman R."/>
            <person name="Mlenga V."/>
            <person name="Montmayeur A."/>
            <person name="Mulrain L."/>
            <person name="Navidi A."/>
            <person name="Naylor J."/>
            <person name="Negash T."/>
            <person name="Nguyen T."/>
            <person name="Nguyen N."/>
            <person name="Nicol R."/>
            <person name="Norbu C."/>
            <person name="Norbu N."/>
            <person name="Novod N."/>
            <person name="O'Neill B."/>
            <person name="Osman S."/>
            <person name="Markiewicz E."/>
            <person name="Oyono O.L."/>
            <person name="Patti C."/>
            <person name="Phunkhang P."/>
            <person name="Pierre F."/>
            <person name="Priest M."/>
            <person name="Raghuraman S."/>
            <person name="Rege F."/>
            <person name="Reyes R."/>
            <person name="Rise C."/>
            <person name="Rogov P."/>
            <person name="Ross K."/>
            <person name="Ryan E."/>
            <person name="Settipalli S."/>
            <person name="Shea T."/>
            <person name="Sherpa N."/>
            <person name="Shi L."/>
            <person name="Shih D."/>
            <person name="Sparrow T."/>
            <person name="Spaulding J."/>
            <person name="Stalker J."/>
            <person name="Stange-Thomann N."/>
            <person name="Stavropoulos S."/>
            <person name="Stone C."/>
            <person name="Strader C."/>
            <person name="Tesfaye S."/>
            <person name="Thomson T."/>
            <person name="Thoulutsang Y."/>
            <person name="Thoulutsang D."/>
            <person name="Topham K."/>
            <person name="Topping I."/>
            <person name="Tsamla T."/>
            <person name="Vassiliev H."/>
            <person name="Vo A."/>
            <person name="Wangchuk T."/>
            <person name="Wangdi T."/>
            <person name="Weiand M."/>
            <person name="Wilkinson J."/>
            <person name="Wilson A."/>
            <person name="Yadav S."/>
            <person name="Young G."/>
            <person name="Yu Q."/>
            <person name="Zembek L."/>
            <person name="Zhong D."/>
            <person name="Zimmer A."/>
            <person name="Zwirko Z."/>
            <person name="Jaffe D.B."/>
            <person name="Alvarez P."/>
            <person name="Brockman W."/>
            <person name="Butler J."/>
            <person name="Chin C."/>
            <person name="Gnerre S."/>
            <person name="Grabherr M."/>
            <person name="Kleber M."/>
            <person name="Mauceli E."/>
            <person name="MacCallum I."/>
        </authorList>
    </citation>
    <scope>NUCLEOTIDE SEQUENCE [LARGE SCALE GENOMIC DNA]</scope>
    <source>
        <strain evidence="5">Tucson 15010-1051.87</strain>
    </source>
</reference>
<dbReference type="SMR" id="B4LPQ4"/>
<proteinExistence type="inferred from homology"/>
<dbReference type="STRING" id="7244.B4LPQ4"/>
<keyword evidence="5" id="KW-1185">Reference proteome</keyword>
<dbReference type="Gene3D" id="1.10.1820.10">
    <property type="entry name" value="protein kinase ck2 holoenzyme, chain C, domain 1"/>
    <property type="match status" value="1"/>
</dbReference>
<dbReference type="InParanoid" id="B4LPQ4"/>
<dbReference type="FunFam" id="2.20.25.20:FF:000001">
    <property type="entry name" value="Casein kinase II subunit beta"/>
    <property type="match status" value="1"/>
</dbReference>
<gene>
    <name evidence="4" type="primary">Dvir\GJ21399</name>
    <name evidence="4" type="ORF">Dvir_GJ21399</name>
</gene>
<dbReference type="OrthoDB" id="3971593at2759"/>